<dbReference type="EMBL" id="FNCC01000003">
    <property type="protein sequence ID" value="SDF81185.1"/>
    <property type="molecule type" value="Genomic_DNA"/>
</dbReference>
<protein>
    <submittedName>
        <fullName evidence="2">Uncharacterized protein</fullName>
    </submittedName>
</protein>
<sequence length="35" mass="3440">MPGTGSVQTNTASHGGSVYANQGGSFTINQTPGTN</sequence>
<proteinExistence type="predicted"/>
<name>A0A1G7P4G7_9PSEU</name>
<feature type="region of interest" description="Disordered" evidence="1">
    <location>
        <begin position="1"/>
        <end position="35"/>
    </location>
</feature>
<reference evidence="3" key="1">
    <citation type="submission" date="2016-10" db="EMBL/GenBank/DDBJ databases">
        <authorList>
            <person name="Varghese N."/>
            <person name="Submissions S."/>
        </authorList>
    </citation>
    <scope>NUCLEOTIDE SEQUENCE [LARGE SCALE GENOMIC DNA]</scope>
    <source>
        <strain evidence="3">CGMCC 4.3506</strain>
    </source>
</reference>
<evidence type="ECO:0000256" key="1">
    <source>
        <dbReference type="SAM" id="MobiDB-lite"/>
    </source>
</evidence>
<evidence type="ECO:0000313" key="3">
    <source>
        <dbReference type="Proteomes" id="UP000199623"/>
    </source>
</evidence>
<dbReference type="Proteomes" id="UP000199623">
    <property type="component" value="Unassembled WGS sequence"/>
</dbReference>
<dbReference type="AlphaFoldDB" id="A0A1G7P4G7"/>
<accession>A0A1G7P4G7</accession>
<organism evidence="2 3">
    <name type="scientific">Lentzea fradiae</name>
    <dbReference type="NCBI Taxonomy" id="200378"/>
    <lineage>
        <taxon>Bacteria</taxon>
        <taxon>Bacillati</taxon>
        <taxon>Actinomycetota</taxon>
        <taxon>Actinomycetes</taxon>
        <taxon>Pseudonocardiales</taxon>
        <taxon>Pseudonocardiaceae</taxon>
        <taxon>Lentzea</taxon>
    </lineage>
</organism>
<evidence type="ECO:0000313" key="2">
    <source>
        <dbReference type="EMBL" id="SDF81185.1"/>
    </source>
</evidence>
<gene>
    <name evidence="2" type="ORF">SAMN05216553_103398</name>
</gene>
<keyword evidence="3" id="KW-1185">Reference proteome</keyword>